<sequence length="162" mass="17096">MWIKVVSLLARLSLAAVWLVSGALKVADPAQTIIAVRAYQLLPEDLVRPVANTLPFFEIALGLLLLIGLAVRATAAVSVVLLLVLIGVIASVWARGLSIDCGCFGGGGAADVNGWDYTKEILRDVGFLALAVWLIVFPRTPVALGLGSRTTFSVTPQQAMAE</sequence>
<accession>A0A076EMH8</accession>
<keyword evidence="2 5" id="KW-0812">Transmembrane</keyword>
<feature type="transmembrane region" description="Helical" evidence="5">
    <location>
        <begin position="46"/>
        <end position="67"/>
    </location>
</feature>
<dbReference type="UniPathway" id="UPA00895"/>
<feature type="domain" description="Methylamine utilisation protein MauE" evidence="6">
    <location>
        <begin position="4"/>
        <end position="136"/>
    </location>
</feature>
<keyword evidence="4 5" id="KW-0472">Membrane</keyword>
<evidence type="ECO:0000313" key="8">
    <source>
        <dbReference type="Proteomes" id="UP000028488"/>
    </source>
</evidence>
<comment type="subcellular location">
    <subcellularLocation>
        <location evidence="1">Membrane</location>
        <topology evidence="1">Multi-pass membrane protein</topology>
    </subcellularLocation>
</comment>
<organism evidence="7 8">
    <name type="scientific">Rhodococcus opacus</name>
    <name type="common">Nocardia opaca</name>
    <dbReference type="NCBI Taxonomy" id="37919"/>
    <lineage>
        <taxon>Bacteria</taxon>
        <taxon>Bacillati</taxon>
        <taxon>Actinomycetota</taxon>
        <taxon>Actinomycetes</taxon>
        <taxon>Mycobacteriales</taxon>
        <taxon>Nocardiaceae</taxon>
        <taxon>Rhodococcus</taxon>
    </lineage>
</organism>
<dbReference type="EMBL" id="CP008947">
    <property type="protein sequence ID" value="AII04619.1"/>
    <property type="molecule type" value="Genomic_DNA"/>
</dbReference>
<dbReference type="GO" id="GO:0030416">
    <property type="term" value="P:methylamine metabolic process"/>
    <property type="evidence" value="ECO:0007669"/>
    <property type="project" value="InterPro"/>
</dbReference>
<evidence type="ECO:0000256" key="5">
    <source>
        <dbReference type="SAM" id="Phobius"/>
    </source>
</evidence>
<evidence type="ECO:0000256" key="3">
    <source>
        <dbReference type="ARBA" id="ARBA00022989"/>
    </source>
</evidence>
<dbReference type="InterPro" id="IPR009908">
    <property type="entry name" value="Methylamine_util_MauE"/>
</dbReference>
<reference evidence="7 8" key="1">
    <citation type="submission" date="2014-07" db="EMBL/GenBank/DDBJ databases">
        <title>Genome Sequence of Rhodococcus opacus Strain R7, a Biodegrader of Mono- and Polycyclic Aromatic Hydrocarbons.</title>
        <authorList>
            <person name="Di Gennaro P."/>
            <person name="Zampolli J."/>
            <person name="Presti I."/>
            <person name="Cappelletti M."/>
            <person name="D'Ursi P."/>
            <person name="Orro A."/>
            <person name="Mezzelani A."/>
            <person name="Milanesi L."/>
        </authorList>
    </citation>
    <scope>NUCLEOTIDE SEQUENCE [LARGE SCALE GENOMIC DNA]</scope>
    <source>
        <strain evidence="7 8">R7</strain>
    </source>
</reference>
<evidence type="ECO:0000256" key="4">
    <source>
        <dbReference type="ARBA" id="ARBA00023136"/>
    </source>
</evidence>
<gene>
    <name evidence="7" type="ORF">EP51_08430</name>
</gene>
<evidence type="ECO:0000313" key="7">
    <source>
        <dbReference type="EMBL" id="AII04619.1"/>
    </source>
</evidence>
<keyword evidence="3 5" id="KW-1133">Transmembrane helix</keyword>
<proteinExistence type="predicted"/>
<dbReference type="RefSeq" id="WP_128638991.1">
    <property type="nucleotide sequence ID" value="NZ_CP008947.1"/>
</dbReference>
<dbReference type="GO" id="GO:0016020">
    <property type="term" value="C:membrane"/>
    <property type="evidence" value="ECO:0007669"/>
    <property type="project" value="UniProtKB-SubCell"/>
</dbReference>
<feature type="transmembrane region" description="Helical" evidence="5">
    <location>
        <begin position="74"/>
        <end position="94"/>
    </location>
</feature>
<evidence type="ECO:0000259" key="6">
    <source>
        <dbReference type="Pfam" id="PF07291"/>
    </source>
</evidence>
<dbReference type="eggNOG" id="COG2259">
    <property type="taxonomic scope" value="Bacteria"/>
</dbReference>
<evidence type="ECO:0000256" key="1">
    <source>
        <dbReference type="ARBA" id="ARBA00004141"/>
    </source>
</evidence>
<name>A0A076EMH8_RHOOP</name>
<dbReference type="Pfam" id="PF07291">
    <property type="entry name" value="MauE"/>
    <property type="match status" value="1"/>
</dbReference>
<dbReference type="Proteomes" id="UP000028488">
    <property type="component" value="Chromosome"/>
</dbReference>
<dbReference type="AlphaFoldDB" id="A0A076EMH8"/>
<evidence type="ECO:0000256" key="2">
    <source>
        <dbReference type="ARBA" id="ARBA00022692"/>
    </source>
</evidence>
<protein>
    <submittedName>
        <fullName evidence="7">DoxX family protein</fullName>
    </submittedName>
</protein>